<dbReference type="RefSeq" id="WP_175269445.1">
    <property type="nucleotide sequence ID" value="NZ_JABFCR010000019.1"/>
</dbReference>
<reference evidence="6 7" key="1">
    <citation type="submission" date="2020-05" db="EMBL/GenBank/DDBJ databases">
        <authorList>
            <person name="Khan S.A."/>
            <person name="Jeon C.O."/>
            <person name="Chun B.H."/>
        </authorList>
    </citation>
    <scope>NUCLEOTIDE SEQUENCE [LARGE SCALE GENOMIC DNA]</scope>
    <source>
        <strain evidence="6 7">S1162</strain>
    </source>
</reference>
<protein>
    <recommendedName>
        <fullName evidence="4">Peptidyl-prolyl cis-trans isomerase</fullName>
        <ecNumber evidence="4">5.2.1.8</ecNumber>
    </recommendedName>
</protein>
<dbReference type="Proteomes" id="UP000566071">
    <property type="component" value="Unassembled WGS sequence"/>
</dbReference>
<comment type="catalytic activity">
    <reaction evidence="1 3 4">
        <text>[protein]-peptidylproline (omega=180) = [protein]-peptidylproline (omega=0)</text>
        <dbReference type="Rhea" id="RHEA:16237"/>
        <dbReference type="Rhea" id="RHEA-COMP:10747"/>
        <dbReference type="Rhea" id="RHEA-COMP:10748"/>
        <dbReference type="ChEBI" id="CHEBI:83833"/>
        <dbReference type="ChEBI" id="CHEBI:83834"/>
        <dbReference type="EC" id="5.2.1.8"/>
    </reaction>
</comment>
<feature type="domain" description="PPIase FKBP-type" evidence="5">
    <location>
        <begin position="25"/>
        <end position="111"/>
    </location>
</feature>
<evidence type="ECO:0000313" key="7">
    <source>
        <dbReference type="Proteomes" id="UP000566071"/>
    </source>
</evidence>
<evidence type="ECO:0000256" key="4">
    <source>
        <dbReference type="RuleBase" id="RU003915"/>
    </source>
</evidence>
<keyword evidence="7" id="KW-1185">Reference proteome</keyword>
<name>A0ABX1W0L4_9SPHI</name>
<evidence type="ECO:0000256" key="2">
    <source>
        <dbReference type="ARBA" id="ARBA00023110"/>
    </source>
</evidence>
<organism evidence="6 7">
    <name type="scientific">Mucilaginibacter humi</name>
    <dbReference type="NCBI Taxonomy" id="2732510"/>
    <lineage>
        <taxon>Bacteria</taxon>
        <taxon>Pseudomonadati</taxon>
        <taxon>Bacteroidota</taxon>
        <taxon>Sphingobacteriia</taxon>
        <taxon>Sphingobacteriales</taxon>
        <taxon>Sphingobacteriaceae</taxon>
        <taxon>Mucilaginibacter</taxon>
    </lineage>
</organism>
<dbReference type="Pfam" id="PF00254">
    <property type="entry name" value="FKBP_C"/>
    <property type="match status" value="1"/>
</dbReference>
<dbReference type="PROSITE" id="PS50059">
    <property type="entry name" value="FKBP_PPIASE"/>
    <property type="match status" value="1"/>
</dbReference>
<sequence>MQYDPAGFWYQIDVPGTGTVPITENSTIEMTYTASLFNGNVVDQYNDASHLQPFDVPDLIQGVQIALKKYATAGALIRIIMPSSLAYGKTGSGSVPPNSCFRFDVQVRSISP</sequence>
<gene>
    <name evidence="6" type="ORF">HK413_05690</name>
</gene>
<comment type="caution">
    <text evidence="6">The sequence shown here is derived from an EMBL/GenBank/DDBJ whole genome shotgun (WGS) entry which is preliminary data.</text>
</comment>
<proteinExistence type="inferred from homology"/>
<dbReference type="Gene3D" id="3.10.50.40">
    <property type="match status" value="1"/>
</dbReference>
<evidence type="ECO:0000259" key="5">
    <source>
        <dbReference type="PROSITE" id="PS50059"/>
    </source>
</evidence>
<evidence type="ECO:0000313" key="6">
    <source>
        <dbReference type="EMBL" id="NNU33759.1"/>
    </source>
</evidence>
<dbReference type="InterPro" id="IPR046357">
    <property type="entry name" value="PPIase_dom_sf"/>
</dbReference>
<dbReference type="EMBL" id="JABFCR010000019">
    <property type="protein sequence ID" value="NNU33759.1"/>
    <property type="molecule type" value="Genomic_DNA"/>
</dbReference>
<dbReference type="SUPFAM" id="SSF54534">
    <property type="entry name" value="FKBP-like"/>
    <property type="match status" value="1"/>
</dbReference>
<keyword evidence="3 4" id="KW-0413">Isomerase</keyword>
<dbReference type="EC" id="5.2.1.8" evidence="4"/>
<evidence type="ECO:0000256" key="3">
    <source>
        <dbReference type="PROSITE-ProRule" id="PRU00277"/>
    </source>
</evidence>
<evidence type="ECO:0000256" key="1">
    <source>
        <dbReference type="ARBA" id="ARBA00000971"/>
    </source>
</evidence>
<accession>A0ABX1W0L4</accession>
<dbReference type="InterPro" id="IPR001179">
    <property type="entry name" value="PPIase_FKBP_dom"/>
</dbReference>
<comment type="similarity">
    <text evidence="4">Belongs to the FKBP-type PPIase family.</text>
</comment>
<keyword evidence="2 3" id="KW-0697">Rotamase</keyword>